<proteinExistence type="predicted"/>
<feature type="domain" description="Glycosyltransferase 2-like" evidence="1">
    <location>
        <begin position="4"/>
        <end position="163"/>
    </location>
</feature>
<accession>A0AAP3AL71</accession>
<evidence type="ECO:0000313" key="3">
    <source>
        <dbReference type="Proteomes" id="UP001207440"/>
    </source>
</evidence>
<dbReference type="PANTHER" id="PTHR22916:SF3">
    <property type="entry name" value="UDP-GLCNAC:BETAGAL BETA-1,3-N-ACETYLGLUCOSAMINYLTRANSFERASE-LIKE PROTEIN 1"/>
    <property type="match status" value="1"/>
</dbReference>
<dbReference type="PANTHER" id="PTHR22916">
    <property type="entry name" value="GLYCOSYLTRANSFERASE"/>
    <property type="match status" value="1"/>
</dbReference>
<gene>
    <name evidence="2" type="ORF">OKE68_05380</name>
</gene>
<dbReference type="GO" id="GO:0016758">
    <property type="term" value="F:hexosyltransferase activity"/>
    <property type="evidence" value="ECO:0007669"/>
    <property type="project" value="UniProtKB-ARBA"/>
</dbReference>
<dbReference type="SUPFAM" id="SSF53448">
    <property type="entry name" value="Nucleotide-diphospho-sugar transferases"/>
    <property type="match status" value="1"/>
</dbReference>
<name>A0AAP3AL71_RIEAN</name>
<dbReference type="AlphaFoldDB" id="A0AAP3AL71"/>
<comment type="caution">
    <text evidence="2">The sequence shown here is derived from an EMBL/GenBank/DDBJ whole genome shotgun (WGS) entry which is preliminary data.</text>
</comment>
<dbReference type="RefSeq" id="WP_214194111.1">
    <property type="nucleotide sequence ID" value="NZ_CP081925.1"/>
</dbReference>
<dbReference type="Pfam" id="PF00535">
    <property type="entry name" value="Glycos_transf_2"/>
    <property type="match status" value="1"/>
</dbReference>
<sequence>MKFSILVAHYNNYNYFLDCYKSIINQTYQDFEIILVDDCSNDGSFEKIQNLVKNDIRFKVFKNEENKGVGYTKRKCIELATGDICGFVDPDDAIIPSAIEKSIEKYLEKDTIVATHSNISVCDEKLNYIRDFKGTRKVKNSDSFFFNIDFSVNHFFTFKKLAYDKTSGIDKELTSAVDQDLYLKIYEQGNFAYINENLYLYRIHEKGVSQDKSKKDKLNHNWHKVLLNTLKRRKMGRIYGRNIDEINNLPKFLFEKENSFLKKLIRKFIK</sequence>
<reference evidence="2" key="1">
    <citation type="submission" date="2022-10" db="EMBL/GenBank/DDBJ databases">
        <title>Sifting through the core-genome to identify putative cross-protective antigens against Riemerella anatipestifer.</title>
        <authorList>
            <person name="Zheng X."/>
            <person name="Zhang W."/>
        </authorList>
    </citation>
    <scope>NUCLEOTIDE SEQUENCE</scope>
    <source>
        <strain evidence="2">ZWRA178</strain>
    </source>
</reference>
<dbReference type="InterPro" id="IPR001173">
    <property type="entry name" value="Glyco_trans_2-like"/>
</dbReference>
<dbReference type="Gene3D" id="3.90.550.10">
    <property type="entry name" value="Spore Coat Polysaccharide Biosynthesis Protein SpsA, Chain A"/>
    <property type="match status" value="1"/>
</dbReference>
<dbReference type="InterPro" id="IPR029044">
    <property type="entry name" value="Nucleotide-diphossugar_trans"/>
</dbReference>
<protein>
    <submittedName>
        <fullName evidence="2">Glycosyltransferase</fullName>
    </submittedName>
</protein>
<evidence type="ECO:0000313" key="2">
    <source>
        <dbReference type="EMBL" id="MCW0523745.1"/>
    </source>
</evidence>
<dbReference type="EMBL" id="JAOZYT010000026">
    <property type="protein sequence ID" value="MCW0523745.1"/>
    <property type="molecule type" value="Genomic_DNA"/>
</dbReference>
<dbReference type="Proteomes" id="UP001207440">
    <property type="component" value="Unassembled WGS sequence"/>
</dbReference>
<evidence type="ECO:0000259" key="1">
    <source>
        <dbReference type="Pfam" id="PF00535"/>
    </source>
</evidence>
<organism evidence="2 3">
    <name type="scientific">Riemerella anatipestifer</name>
    <name type="common">Moraxella anatipestifer</name>
    <dbReference type="NCBI Taxonomy" id="34085"/>
    <lineage>
        <taxon>Bacteria</taxon>
        <taxon>Pseudomonadati</taxon>
        <taxon>Bacteroidota</taxon>
        <taxon>Flavobacteriia</taxon>
        <taxon>Flavobacteriales</taxon>
        <taxon>Weeksellaceae</taxon>
        <taxon>Riemerella</taxon>
    </lineage>
</organism>